<evidence type="ECO:0000313" key="7">
    <source>
        <dbReference type="Proteomes" id="UP000471126"/>
    </source>
</evidence>
<dbReference type="InterPro" id="IPR045959">
    <property type="entry name" value="CGDB"/>
</dbReference>
<evidence type="ECO:0000256" key="2">
    <source>
        <dbReference type="ARBA" id="ARBA00023277"/>
    </source>
</evidence>
<dbReference type="AlphaFoldDB" id="A0A6P0GN54"/>
<keyword evidence="2" id="KW-0119">Carbohydrate metabolism</keyword>
<reference evidence="6 7" key="1">
    <citation type="submission" date="2019-12" db="EMBL/GenBank/DDBJ databases">
        <title>WGS of CPCC 203550 I12A-02606.</title>
        <authorList>
            <person name="Jiang Z."/>
        </authorList>
    </citation>
    <scope>NUCLEOTIDE SEQUENCE [LARGE SCALE GENOMIC DNA]</scope>
    <source>
        <strain evidence="6 7">I12A-02606</strain>
    </source>
</reference>
<evidence type="ECO:0000256" key="4">
    <source>
        <dbReference type="ARBA" id="ARBA00047208"/>
    </source>
</evidence>
<proteinExistence type="inferred from homology"/>
<organism evidence="6 7">
    <name type="scientific">Geodermatophilus normandii</name>
    <dbReference type="NCBI Taxonomy" id="1137989"/>
    <lineage>
        <taxon>Bacteria</taxon>
        <taxon>Bacillati</taxon>
        <taxon>Actinomycetota</taxon>
        <taxon>Actinomycetes</taxon>
        <taxon>Geodermatophilales</taxon>
        <taxon>Geodermatophilaceae</taxon>
        <taxon>Geodermatophilus</taxon>
    </lineage>
</organism>
<comment type="similarity">
    <text evidence="3">Belongs to the C-glycoside deglycosidase beta subunit family.</text>
</comment>
<dbReference type="Pfam" id="PF19906">
    <property type="entry name" value="CGDB"/>
    <property type="match status" value="1"/>
</dbReference>
<feature type="domain" description="C-glycoside deglycosidase beta subunit" evidence="5">
    <location>
        <begin position="2"/>
        <end position="111"/>
    </location>
</feature>
<gene>
    <name evidence="6" type="ORF">GCU54_22330</name>
</gene>
<accession>A0A6P0GN54</accession>
<evidence type="ECO:0000259" key="5">
    <source>
        <dbReference type="Pfam" id="PF19906"/>
    </source>
</evidence>
<dbReference type="RefSeq" id="WP_163478969.1">
    <property type="nucleotide sequence ID" value="NZ_JAAGWE010000043.1"/>
</dbReference>
<comment type="caution">
    <text evidence="6">The sequence shown here is derived from an EMBL/GenBank/DDBJ whole genome shotgun (WGS) entry which is preliminary data.</text>
</comment>
<dbReference type="GO" id="GO:0016829">
    <property type="term" value="F:lyase activity"/>
    <property type="evidence" value="ECO:0007669"/>
    <property type="project" value="UniProtKB-KW"/>
</dbReference>
<dbReference type="EMBL" id="JAAGWE010000043">
    <property type="protein sequence ID" value="NEM08704.1"/>
    <property type="molecule type" value="Genomic_DNA"/>
</dbReference>
<sequence length="128" mass="14427">MFDRYIVCEEGFRALDDGRTGGVLEVRMPYYRGLALSMVEAVDLVLDGRPVPPQRTTFTVHGTTYRFDQLPHTTEDRWEMGERAQLAFETDEPLAPGEHEVTVAVRLRISYMPVPGGGRDSKRLTLAA</sequence>
<protein>
    <recommendedName>
        <fullName evidence="4">C-deglycosylation enzyme beta subunit</fullName>
    </recommendedName>
</protein>
<evidence type="ECO:0000313" key="6">
    <source>
        <dbReference type="EMBL" id="NEM08704.1"/>
    </source>
</evidence>
<evidence type="ECO:0000256" key="1">
    <source>
        <dbReference type="ARBA" id="ARBA00023239"/>
    </source>
</evidence>
<keyword evidence="1" id="KW-0456">Lyase</keyword>
<evidence type="ECO:0000256" key="3">
    <source>
        <dbReference type="ARBA" id="ARBA00046336"/>
    </source>
</evidence>
<dbReference type="Proteomes" id="UP000471126">
    <property type="component" value="Unassembled WGS sequence"/>
</dbReference>
<name>A0A6P0GN54_9ACTN</name>